<gene>
    <name evidence="2" type="ORF">RFI_11836</name>
</gene>
<dbReference type="GO" id="GO:0003691">
    <property type="term" value="F:double-stranded telomeric DNA binding"/>
    <property type="evidence" value="ECO:0007669"/>
    <property type="project" value="TreeGrafter"/>
</dbReference>
<comment type="caution">
    <text evidence="2">The sequence shown here is derived from an EMBL/GenBank/DDBJ whole genome shotgun (WGS) entry which is preliminary data.</text>
</comment>
<dbReference type="Pfam" id="PF13558">
    <property type="entry name" value="SbcC_Walker_B"/>
    <property type="match status" value="1"/>
</dbReference>
<dbReference type="GO" id="GO:0006302">
    <property type="term" value="P:double-strand break repair"/>
    <property type="evidence" value="ECO:0007669"/>
    <property type="project" value="TreeGrafter"/>
</dbReference>
<name>X6NH44_RETFI</name>
<dbReference type="GO" id="GO:0070192">
    <property type="term" value="P:chromosome organization involved in meiotic cell cycle"/>
    <property type="evidence" value="ECO:0007669"/>
    <property type="project" value="TreeGrafter"/>
</dbReference>
<dbReference type="SUPFAM" id="SSF52540">
    <property type="entry name" value="P-loop containing nucleoside triphosphate hydrolases"/>
    <property type="match status" value="1"/>
</dbReference>
<accession>X6NH44</accession>
<dbReference type="Proteomes" id="UP000023152">
    <property type="component" value="Unassembled WGS sequence"/>
</dbReference>
<keyword evidence="1" id="KW-0175">Coiled coil</keyword>
<dbReference type="GO" id="GO:0007004">
    <property type="term" value="P:telomere maintenance via telomerase"/>
    <property type="evidence" value="ECO:0007669"/>
    <property type="project" value="TreeGrafter"/>
</dbReference>
<evidence type="ECO:0000313" key="2">
    <source>
        <dbReference type="EMBL" id="ETO25301.1"/>
    </source>
</evidence>
<dbReference type="GO" id="GO:0000722">
    <property type="term" value="P:telomere maintenance via recombination"/>
    <property type="evidence" value="ECO:0007669"/>
    <property type="project" value="TreeGrafter"/>
</dbReference>
<feature type="coiled-coil region" evidence="1">
    <location>
        <begin position="260"/>
        <end position="311"/>
    </location>
</feature>
<reference evidence="2 3" key="1">
    <citation type="journal article" date="2013" name="Curr. Biol.">
        <title>The Genome of the Foraminiferan Reticulomyxa filosa.</title>
        <authorList>
            <person name="Glockner G."/>
            <person name="Hulsmann N."/>
            <person name="Schleicher M."/>
            <person name="Noegel A.A."/>
            <person name="Eichinger L."/>
            <person name="Gallinger C."/>
            <person name="Pawlowski J."/>
            <person name="Sierra R."/>
            <person name="Euteneuer U."/>
            <person name="Pillet L."/>
            <person name="Moustafa A."/>
            <person name="Platzer M."/>
            <person name="Groth M."/>
            <person name="Szafranski K."/>
            <person name="Schliwa M."/>
        </authorList>
    </citation>
    <scope>NUCLEOTIDE SEQUENCE [LARGE SCALE GENOMIC DNA]</scope>
</reference>
<protein>
    <recommendedName>
        <fullName evidence="4">DNA repair protein RAD50</fullName>
    </recommendedName>
</protein>
<dbReference type="AlphaFoldDB" id="X6NH44"/>
<keyword evidence="3" id="KW-1185">Reference proteome</keyword>
<feature type="coiled-coil region" evidence="1">
    <location>
        <begin position="76"/>
        <end position="158"/>
    </location>
</feature>
<dbReference type="PANTHER" id="PTHR18867">
    <property type="entry name" value="RAD50"/>
    <property type="match status" value="1"/>
</dbReference>
<sequence length="611" mass="71235">MRKDKEHLEGLEAKRPLLERINRSQQQIESIDKEIMEKRQSQKEASDKLHELQTCQNESQAKFAITQALLQKTAAISLQLAQMDRISKELAQLRAQLDNENTEGDEAKSISRLQGEYKIAEKECNELTQEIEKRAKEIRCIEEETQRLTSRLVQLHEQANNLSHSIAKKNKFESSIQDCIQKEKFILFVWLLTIDPIEEILVQLNNQKQEQKELSEKSMSFVVREGHKTKACFFIVVVVVNTDQHFMTKKQQTRNDSEKLQRIYGEYQRLQQQLSEIRSVTDSVEKIKIALETLKAQENELTIKIKEQESYLSKIETSVRDIKANLEYRDLQKKRQEKRTVLKDLSLFDIQELQQKATSLGDLEAIQTEISTICQQINDIRSRKSKAEGMIESEKRKACELMQQLKSEKYVNIENNFREQTIRAETTKLAIKDLTKFHNALDHSLIQFHTQQMREINAVLKELWQQTYHGGDIDFIEIQSTQAIDKRRNYNYSVVMYQRNTMLDMRGRCSAGQKVLASLLIRLSLAECLCINCGVIALDEPTTNLDTKNIESLAIALKTVIKRRRDQNFQLIVITHDVKFAEMIKDEKDGAYQVFKDAQGHSKVRMYYPQN</sequence>
<dbReference type="GO" id="GO:0000794">
    <property type="term" value="C:condensed nuclear chromosome"/>
    <property type="evidence" value="ECO:0007669"/>
    <property type="project" value="TreeGrafter"/>
</dbReference>
<evidence type="ECO:0008006" key="4">
    <source>
        <dbReference type="Google" id="ProtNLM"/>
    </source>
</evidence>
<evidence type="ECO:0000313" key="3">
    <source>
        <dbReference type="Proteomes" id="UP000023152"/>
    </source>
</evidence>
<dbReference type="OrthoDB" id="18797at2759"/>
<dbReference type="InterPro" id="IPR027417">
    <property type="entry name" value="P-loop_NTPase"/>
</dbReference>
<dbReference type="EMBL" id="ASPP01008639">
    <property type="protein sequence ID" value="ETO25301.1"/>
    <property type="molecule type" value="Genomic_DNA"/>
</dbReference>
<organism evidence="2 3">
    <name type="scientific">Reticulomyxa filosa</name>
    <dbReference type="NCBI Taxonomy" id="46433"/>
    <lineage>
        <taxon>Eukaryota</taxon>
        <taxon>Sar</taxon>
        <taxon>Rhizaria</taxon>
        <taxon>Retaria</taxon>
        <taxon>Foraminifera</taxon>
        <taxon>Monothalamids</taxon>
        <taxon>Reticulomyxidae</taxon>
        <taxon>Reticulomyxa</taxon>
    </lineage>
</organism>
<proteinExistence type="predicted"/>
<dbReference type="GO" id="GO:0043047">
    <property type="term" value="F:single-stranded telomeric DNA binding"/>
    <property type="evidence" value="ECO:0007669"/>
    <property type="project" value="TreeGrafter"/>
</dbReference>
<dbReference type="GO" id="GO:0051880">
    <property type="term" value="F:G-quadruplex DNA binding"/>
    <property type="evidence" value="ECO:0007669"/>
    <property type="project" value="TreeGrafter"/>
</dbReference>
<dbReference type="Gene3D" id="3.40.50.300">
    <property type="entry name" value="P-loop containing nucleotide triphosphate hydrolases"/>
    <property type="match status" value="1"/>
</dbReference>
<evidence type="ECO:0000256" key="1">
    <source>
        <dbReference type="SAM" id="Coils"/>
    </source>
</evidence>
<dbReference type="GO" id="GO:0030870">
    <property type="term" value="C:Mre11 complex"/>
    <property type="evidence" value="ECO:0007669"/>
    <property type="project" value="TreeGrafter"/>
</dbReference>
<dbReference type="PANTHER" id="PTHR18867:SF12">
    <property type="entry name" value="DNA REPAIR PROTEIN RAD50"/>
    <property type="match status" value="1"/>
</dbReference>